<sequence>MSQSASSGFPYRRIVDDLRREILSGRLQPGEQLPSENDLAAKYTTSRPTVRRAIAVLRGDGLVITEQGRGAFVRRKPHVRFRLEGANYRRHRRSGLPGFNAQASEQGQTPRQRLLEVTSVPADAEIALRLNLDSGEPVVVRRRLFIVDDQPMALCNSYYPSTMAAGTAIADMRLIKGGAHAVIEDPDGSIRRSIARSVDELVARMPTIAEVDALALSPGEPVVRIVRTVFDTTDTPVEVQETIAAADRHEFRYEVSMR</sequence>
<dbReference type="PANTHER" id="PTHR44846">
    <property type="entry name" value="MANNOSYL-D-GLYCERATE TRANSPORT/METABOLISM SYSTEM REPRESSOR MNGR-RELATED"/>
    <property type="match status" value="1"/>
</dbReference>
<dbReference type="Proteomes" id="UP000181980">
    <property type="component" value="Unassembled WGS sequence"/>
</dbReference>
<evidence type="ECO:0000313" key="5">
    <source>
        <dbReference type="EMBL" id="SEF12222.1"/>
    </source>
</evidence>
<dbReference type="SMART" id="SM00866">
    <property type="entry name" value="UTRA"/>
    <property type="match status" value="1"/>
</dbReference>
<evidence type="ECO:0000313" key="6">
    <source>
        <dbReference type="Proteomes" id="UP000181980"/>
    </source>
</evidence>
<keyword evidence="1" id="KW-0805">Transcription regulation</keyword>
<accession>A0A1H5PE35</accession>
<evidence type="ECO:0000256" key="1">
    <source>
        <dbReference type="ARBA" id="ARBA00023015"/>
    </source>
</evidence>
<protein>
    <submittedName>
        <fullName evidence="5">GntR family transcriptional regulator</fullName>
    </submittedName>
</protein>
<dbReference type="InterPro" id="IPR011663">
    <property type="entry name" value="UTRA"/>
</dbReference>
<gene>
    <name evidence="5" type="ORF">SAMN04488561_4200</name>
</gene>
<dbReference type="InterPro" id="IPR036390">
    <property type="entry name" value="WH_DNA-bd_sf"/>
</dbReference>
<dbReference type="AlphaFoldDB" id="A0A1H5PE35"/>
<organism evidence="5 6">
    <name type="scientific">Jiangella alba</name>
    <dbReference type="NCBI Taxonomy" id="561176"/>
    <lineage>
        <taxon>Bacteria</taxon>
        <taxon>Bacillati</taxon>
        <taxon>Actinomycetota</taxon>
        <taxon>Actinomycetes</taxon>
        <taxon>Jiangellales</taxon>
        <taxon>Jiangellaceae</taxon>
        <taxon>Jiangella</taxon>
    </lineage>
</organism>
<dbReference type="InterPro" id="IPR000524">
    <property type="entry name" value="Tscrpt_reg_HTH_GntR"/>
</dbReference>
<evidence type="ECO:0000259" key="4">
    <source>
        <dbReference type="PROSITE" id="PS50949"/>
    </source>
</evidence>
<dbReference type="PANTHER" id="PTHR44846:SF17">
    <property type="entry name" value="GNTR-FAMILY TRANSCRIPTIONAL REGULATOR"/>
    <property type="match status" value="1"/>
</dbReference>
<evidence type="ECO:0000256" key="2">
    <source>
        <dbReference type="ARBA" id="ARBA00023125"/>
    </source>
</evidence>
<dbReference type="STRING" id="561176.SAMN04488561_4200"/>
<dbReference type="SUPFAM" id="SSF46785">
    <property type="entry name" value="Winged helix' DNA-binding domain"/>
    <property type="match status" value="1"/>
</dbReference>
<dbReference type="Gene3D" id="1.10.10.10">
    <property type="entry name" value="Winged helix-like DNA-binding domain superfamily/Winged helix DNA-binding domain"/>
    <property type="match status" value="1"/>
</dbReference>
<feature type="domain" description="HTH gntR-type" evidence="4">
    <location>
        <begin position="8"/>
        <end position="76"/>
    </location>
</feature>
<reference evidence="6" key="1">
    <citation type="submission" date="2016-10" db="EMBL/GenBank/DDBJ databases">
        <authorList>
            <person name="Varghese N."/>
            <person name="Submissions S."/>
        </authorList>
    </citation>
    <scope>NUCLEOTIDE SEQUENCE [LARGE SCALE GENOMIC DNA]</scope>
    <source>
        <strain evidence="6">DSM 45237</strain>
    </source>
</reference>
<dbReference type="PRINTS" id="PR00035">
    <property type="entry name" value="HTHGNTR"/>
</dbReference>
<evidence type="ECO:0000256" key="3">
    <source>
        <dbReference type="ARBA" id="ARBA00023163"/>
    </source>
</evidence>
<dbReference type="GO" id="GO:0003677">
    <property type="term" value="F:DNA binding"/>
    <property type="evidence" value="ECO:0007669"/>
    <property type="project" value="UniProtKB-KW"/>
</dbReference>
<dbReference type="PROSITE" id="PS50949">
    <property type="entry name" value="HTH_GNTR"/>
    <property type="match status" value="1"/>
</dbReference>
<keyword evidence="6" id="KW-1185">Reference proteome</keyword>
<dbReference type="CDD" id="cd07377">
    <property type="entry name" value="WHTH_GntR"/>
    <property type="match status" value="1"/>
</dbReference>
<dbReference type="RefSeq" id="WP_069110261.1">
    <property type="nucleotide sequence ID" value="NZ_FNUC01000004.1"/>
</dbReference>
<dbReference type="SUPFAM" id="SSF64288">
    <property type="entry name" value="Chorismate lyase-like"/>
    <property type="match status" value="1"/>
</dbReference>
<dbReference type="InterPro" id="IPR050679">
    <property type="entry name" value="Bact_HTH_transcr_reg"/>
</dbReference>
<proteinExistence type="predicted"/>
<name>A0A1H5PE35_9ACTN</name>
<dbReference type="Pfam" id="PF07702">
    <property type="entry name" value="UTRA"/>
    <property type="match status" value="1"/>
</dbReference>
<dbReference type="GO" id="GO:0045892">
    <property type="term" value="P:negative regulation of DNA-templated transcription"/>
    <property type="evidence" value="ECO:0007669"/>
    <property type="project" value="TreeGrafter"/>
</dbReference>
<dbReference type="EMBL" id="FNUC01000004">
    <property type="protein sequence ID" value="SEF12222.1"/>
    <property type="molecule type" value="Genomic_DNA"/>
</dbReference>
<dbReference type="Gene3D" id="3.40.1410.10">
    <property type="entry name" value="Chorismate lyase-like"/>
    <property type="match status" value="1"/>
</dbReference>
<dbReference type="Pfam" id="PF00392">
    <property type="entry name" value="GntR"/>
    <property type="match status" value="1"/>
</dbReference>
<dbReference type="InterPro" id="IPR028978">
    <property type="entry name" value="Chorismate_lyase_/UTRA_dom_sf"/>
</dbReference>
<keyword evidence="2" id="KW-0238">DNA-binding</keyword>
<keyword evidence="3" id="KW-0804">Transcription</keyword>
<dbReference type="InterPro" id="IPR036388">
    <property type="entry name" value="WH-like_DNA-bd_sf"/>
</dbReference>
<dbReference type="SMART" id="SM00345">
    <property type="entry name" value="HTH_GNTR"/>
    <property type="match status" value="1"/>
</dbReference>
<dbReference type="GO" id="GO:0003700">
    <property type="term" value="F:DNA-binding transcription factor activity"/>
    <property type="evidence" value="ECO:0007669"/>
    <property type="project" value="InterPro"/>
</dbReference>